<evidence type="ECO:0000313" key="2">
    <source>
        <dbReference type="Proteomes" id="UP000805193"/>
    </source>
</evidence>
<name>A0AC60QB23_IXOPE</name>
<organism evidence="1 2">
    <name type="scientific">Ixodes persulcatus</name>
    <name type="common">Taiga tick</name>
    <dbReference type="NCBI Taxonomy" id="34615"/>
    <lineage>
        <taxon>Eukaryota</taxon>
        <taxon>Metazoa</taxon>
        <taxon>Ecdysozoa</taxon>
        <taxon>Arthropoda</taxon>
        <taxon>Chelicerata</taxon>
        <taxon>Arachnida</taxon>
        <taxon>Acari</taxon>
        <taxon>Parasitiformes</taxon>
        <taxon>Ixodida</taxon>
        <taxon>Ixodoidea</taxon>
        <taxon>Ixodidae</taxon>
        <taxon>Ixodinae</taxon>
        <taxon>Ixodes</taxon>
    </lineage>
</organism>
<proteinExistence type="predicted"/>
<comment type="caution">
    <text evidence="1">The sequence shown here is derived from an EMBL/GenBank/DDBJ whole genome shotgun (WGS) entry which is preliminary data.</text>
</comment>
<protein>
    <submittedName>
        <fullName evidence="1">Uncharacterized protein</fullName>
    </submittedName>
</protein>
<dbReference type="Proteomes" id="UP000805193">
    <property type="component" value="Unassembled WGS sequence"/>
</dbReference>
<dbReference type="EMBL" id="JABSTQ010009242">
    <property type="protein sequence ID" value="KAG0431247.1"/>
    <property type="molecule type" value="Genomic_DNA"/>
</dbReference>
<keyword evidence="2" id="KW-1185">Reference proteome</keyword>
<sequence length="144" mass="15760">MGEGTRARAFGCIATESCPRVSANALFTNKTAFAHIGFDVSRCPDLVPEASRCRHRGKDDVHRGCHRTHERAGAPLARLAQPMVVVHEVELLDERARPPYLHHPQLSAGQGTVPLAHHHARQLKLPGGASSLPRHQQLPSAPYH</sequence>
<evidence type="ECO:0000313" key="1">
    <source>
        <dbReference type="EMBL" id="KAG0431247.1"/>
    </source>
</evidence>
<gene>
    <name evidence="1" type="ORF">HPB47_021959</name>
</gene>
<accession>A0AC60QB23</accession>
<reference evidence="1 2" key="1">
    <citation type="journal article" date="2020" name="Cell">
        <title>Large-Scale Comparative Analyses of Tick Genomes Elucidate Their Genetic Diversity and Vector Capacities.</title>
        <authorList>
            <consortium name="Tick Genome and Microbiome Consortium (TIGMIC)"/>
            <person name="Jia N."/>
            <person name="Wang J."/>
            <person name="Shi W."/>
            <person name="Du L."/>
            <person name="Sun Y."/>
            <person name="Zhan W."/>
            <person name="Jiang J.F."/>
            <person name="Wang Q."/>
            <person name="Zhang B."/>
            <person name="Ji P."/>
            <person name="Bell-Sakyi L."/>
            <person name="Cui X.M."/>
            <person name="Yuan T.T."/>
            <person name="Jiang B.G."/>
            <person name="Yang W.F."/>
            <person name="Lam T.T."/>
            <person name="Chang Q.C."/>
            <person name="Ding S.J."/>
            <person name="Wang X.J."/>
            <person name="Zhu J.G."/>
            <person name="Ruan X.D."/>
            <person name="Zhao L."/>
            <person name="Wei J.T."/>
            <person name="Ye R.Z."/>
            <person name="Que T.C."/>
            <person name="Du C.H."/>
            <person name="Zhou Y.H."/>
            <person name="Cheng J.X."/>
            <person name="Dai P.F."/>
            <person name="Guo W.B."/>
            <person name="Han X.H."/>
            <person name="Huang E.J."/>
            <person name="Li L.F."/>
            <person name="Wei W."/>
            <person name="Gao Y.C."/>
            <person name="Liu J.Z."/>
            <person name="Shao H.Z."/>
            <person name="Wang X."/>
            <person name="Wang C.C."/>
            <person name="Yang T.C."/>
            <person name="Huo Q.B."/>
            <person name="Li W."/>
            <person name="Chen H.Y."/>
            <person name="Chen S.E."/>
            <person name="Zhou L.G."/>
            <person name="Ni X.B."/>
            <person name="Tian J.H."/>
            <person name="Sheng Y."/>
            <person name="Liu T."/>
            <person name="Pan Y.S."/>
            <person name="Xia L.Y."/>
            <person name="Li J."/>
            <person name="Zhao F."/>
            <person name="Cao W.C."/>
        </authorList>
    </citation>
    <scope>NUCLEOTIDE SEQUENCE [LARGE SCALE GENOMIC DNA]</scope>
    <source>
        <strain evidence="1">Iper-2018</strain>
    </source>
</reference>